<protein>
    <submittedName>
        <fullName evidence="2">Uncharacterized protein</fullName>
    </submittedName>
</protein>
<keyword evidence="1" id="KW-0472">Membrane</keyword>
<dbReference type="STRING" id="393003.SAMN05660461_2284"/>
<sequence>MKSYYIADGIIQGILTVICAIDITHLVIFSESWTVYLLYMLLIWQLSAGVINFILRKKAPRGKVLRVLQYIQLCVAGIIFLMVQADKWLDPISTVWSSIFTGFVYASFFLLLPALILSIMALTIRRSIVTLRHSATPPRI</sequence>
<accession>A0A1T5NMQ5</accession>
<keyword evidence="1" id="KW-1133">Transmembrane helix</keyword>
<dbReference type="AlphaFoldDB" id="A0A1T5NMQ5"/>
<name>A0A1T5NMQ5_9BACT</name>
<reference evidence="2 3" key="1">
    <citation type="submission" date="2017-02" db="EMBL/GenBank/DDBJ databases">
        <authorList>
            <person name="Peterson S.W."/>
        </authorList>
    </citation>
    <scope>NUCLEOTIDE SEQUENCE [LARGE SCALE GENOMIC DNA]</scope>
    <source>
        <strain evidence="2 3">DSM 18108</strain>
    </source>
</reference>
<dbReference type="Proteomes" id="UP000190166">
    <property type="component" value="Unassembled WGS sequence"/>
</dbReference>
<feature type="transmembrane region" description="Helical" evidence="1">
    <location>
        <begin position="9"/>
        <end position="30"/>
    </location>
</feature>
<feature type="transmembrane region" description="Helical" evidence="1">
    <location>
        <begin position="103"/>
        <end position="124"/>
    </location>
</feature>
<feature type="transmembrane region" description="Helical" evidence="1">
    <location>
        <begin position="67"/>
        <end position="83"/>
    </location>
</feature>
<evidence type="ECO:0000313" key="3">
    <source>
        <dbReference type="Proteomes" id="UP000190166"/>
    </source>
</evidence>
<evidence type="ECO:0000256" key="1">
    <source>
        <dbReference type="SAM" id="Phobius"/>
    </source>
</evidence>
<proteinExistence type="predicted"/>
<organism evidence="2 3">
    <name type="scientific">Chitinophaga ginsengisegetis</name>
    <dbReference type="NCBI Taxonomy" id="393003"/>
    <lineage>
        <taxon>Bacteria</taxon>
        <taxon>Pseudomonadati</taxon>
        <taxon>Bacteroidota</taxon>
        <taxon>Chitinophagia</taxon>
        <taxon>Chitinophagales</taxon>
        <taxon>Chitinophagaceae</taxon>
        <taxon>Chitinophaga</taxon>
    </lineage>
</organism>
<dbReference type="EMBL" id="FUZZ01000001">
    <property type="protein sequence ID" value="SKD01751.1"/>
    <property type="molecule type" value="Genomic_DNA"/>
</dbReference>
<gene>
    <name evidence="2" type="ORF">SAMN05660461_2284</name>
</gene>
<feature type="transmembrane region" description="Helical" evidence="1">
    <location>
        <begin position="36"/>
        <end position="55"/>
    </location>
</feature>
<keyword evidence="1" id="KW-0812">Transmembrane</keyword>
<keyword evidence="3" id="KW-1185">Reference proteome</keyword>
<dbReference type="RefSeq" id="WP_079469473.1">
    <property type="nucleotide sequence ID" value="NZ_FUZZ01000001.1"/>
</dbReference>
<evidence type="ECO:0000313" key="2">
    <source>
        <dbReference type="EMBL" id="SKD01751.1"/>
    </source>
</evidence>